<evidence type="ECO:0000313" key="2">
    <source>
        <dbReference type="Proteomes" id="UP000625711"/>
    </source>
</evidence>
<accession>A0A834I5Q3</accession>
<dbReference type="AlphaFoldDB" id="A0A834I5Q3"/>
<dbReference type="EMBL" id="JAACXV010013544">
    <property type="protein sequence ID" value="KAF7273156.1"/>
    <property type="molecule type" value="Genomic_DNA"/>
</dbReference>
<proteinExistence type="predicted"/>
<reference evidence="1" key="1">
    <citation type="submission" date="2020-08" db="EMBL/GenBank/DDBJ databases">
        <title>Genome sequencing and assembly of the red palm weevil Rhynchophorus ferrugineus.</title>
        <authorList>
            <person name="Dias G.B."/>
            <person name="Bergman C.M."/>
            <person name="Manee M."/>
        </authorList>
    </citation>
    <scope>NUCLEOTIDE SEQUENCE</scope>
    <source>
        <strain evidence="1">AA-2017</strain>
        <tissue evidence="1">Whole larva</tissue>
    </source>
</reference>
<gene>
    <name evidence="1" type="ORF">GWI33_014119</name>
</gene>
<organism evidence="1 2">
    <name type="scientific">Rhynchophorus ferrugineus</name>
    <name type="common">Red palm weevil</name>
    <name type="synonym">Curculio ferrugineus</name>
    <dbReference type="NCBI Taxonomy" id="354439"/>
    <lineage>
        <taxon>Eukaryota</taxon>
        <taxon>Metazoa</taxon>
        <taxon>Ecdysozoa</taxon>
        <taxon>Arthropoda</taxon>
        <taxon>Hexapoda</taxon>
        <taxon>Insecta</taxon>
        <taxon>Pterygota</taxon>
        <taxon>Neoptera</taxon>
        <taxon>Endopterygota</taxon>
        <taxon>Coleoptera</taxon>
        <taxon>Polyphaga</taxon>
        <taxon>Cucujiformia</taxon>
        <taxon>Curculionidae</taxon>
        <taxon>Dryophthorinae</taxon>
        <taxon>Rhynchophorus</taxon>
    </lineage>
</organism>
<sequence>MCHFPGLPVRLTSSGPEAADCGLATINSRLYSEELNPLITGNGTGGAGGCPEKPVSTPATSRLKVCRKLNASQRKGAPLSVITELVFNFFCRRFGLDDGPRISEGYSTENGQFVLSLIVIIEYMSSIRS</sequence>
<keyword evidence="2" id="KW-1185">Reference proteome</keyword>
<dbReference type="Proteomes" id="UP000625711">
    <property type="component" value="Unassembled WGS sequence"/>
</dbReference>
<comment type="caution">
    <text evidence="1">The sequence shown here is derived from an EMBL/GenBank/DDBJ whole genome shotgun (WGS) entry which is preliminary data.</text>
</comment>
<name>A0A834I5Q3_RHYFE</name>
<evidence type="ECO:0000313" key="1">
    <source>
        <dbReference type="EMBL" id="KAF7273156.1"/>
    </source>
</evidence>
<protein>
    <submittedName>
        <fullName evidence="1">Uncharacterized protein</fullName>
    </submittedName>
</protein>